<proteinExistence type="predicted"/>
<dbReference type="AlphaFoldDB" id="A6P2R4"/>
<evidence type="ECO:0000313" key="1">
    <source>
        <dbReference type="EMBL" id="EDM97386.1"/>
    </source>
</evidence>
<dbReference type="Proteomes" id="UP000003639">
    <property type="component" value="Unassembled WGS sequence"/>
</dbReference>
<evidence type="ECO:0000313" key="2">
    <source>
        <dbReference type="Proteomes" id="UP000003639"/>
    </source>
</evidence>
<accession>A6P2R4</accession>
<reference evidence="1 2" key="1">
    <citation type="submission" date="2007-04" db="EMBL/GenBank/DDBJ databases">
        <authorList>
            <person name="Fulton L."/>
            <person name="Clifton S."/>
            <person name="Fulton B."/>
            <person name="Xu J."/>
            <person name="Minx P."/>
            <person name="Pepin K.H."/>
            <person name="Johnson M."/>
            <person name="Thiruvilangam P."/>
            <person name="Bhonagiri V."/>
            <person name="Nash W.E."/>
            <person name="Mardis E.R."/>
            <person name="Wilson R.K."/>
        </authorList>
    </citation>
    <scope>NUCLEOTIDE SEQUENCE [LARGE SCALE GENOMIC DNA]</scope>
    <source>
        <strain evidence="1 2">ATCC 29799</strain>
    </source>
</reference>
<protein>
    <submittedName>
        <fullName evidence="1">Uncharacterized protein</fullName>
    </submittedName>
</protein>
<keyword evidence="2" id="KW-1185">Reference proteome</keyword>
<gene>
    <name evidence="1" type="ORF">BACCAP_04797</name>
</gene>
<sequence>MLSSGNTISEYLPSDTEDKMRWSLDMDSTAFYVICAFESGAACCLGFV</sequence>
<reference evidence="1 2" key="2">
    <citation type="submission" date="2007-06" db="EMBL/GenBank/DDBJ databases">
        <title>Draft genome sequence of Pseudoflavonifractor capillosus ATCC 29799.</title>
        <authorList>
            <person name="Sudarsanam P."/>
            <person name="Ley R."/>
            <person name="Guruge J."/>
            <person name="Turnbaugh P.J."/>
            <person name="Mahowald M."/>
            <person name="Liep D."/>
            <person name="Gordon J."/>
        </authorList>
    </citation>
    <scope>NUCLEOTIDE SEQUENCE [LARGE SCALE GENOMIC DNA]</scope>
    <source>
        <strain evidence="1 2">ATCC 29799</strain>
    </source>
</reference>
<dbReference type="EMBL" id="AAXG02000056">
    <property type="protein sequence ID" value="EDM97386.1"/>
    <property type="molecule type" value="Genomic_DNA"/>
</dbReference>
<organism evidence="1 2">
    <name type="scientific">Pseudoflavonifractor capillosus ATCC 29799</name>
    <dbReference type="NCBI Taxonomy" id="411467"/>
    <lineage>
        <taxon>Bacteria</taxon>
        <taxon>Bacillati</taxon>
        <taxon>Bacillota</taxon>
        <taxon>Clostridia</taxon>
        <taxon>Eubacteriales</taxon>
        <taxon>Oscillospiraceae</taxon>
        <taxon>Pseudoflavonifractor</taxon>
    </lineage>
</organism>
<name>A6P2R4_9FIRM</name>
<comment type="caution">
    <text evidence="1">The sequence shown here is derived from an EMBL/GenBank/DDBJ whole genome shotgun (WGS) entry which is preliminary data.</text>
</comment>
<dbReference type="STRING" id="411467.BACCAP_04797"/>